<sequence>MHTSILPARLLPRNVHGRLLTIKVSLIKWTSGFGRRARRAGCRLRLATEKTAGCTGPYILVSIQCGLYTPRAVACPALVEHVPEH</sequence>
<evidence type="ECO:0000313" key="2">
    <source>
        <dbReference type="Proteomes" id="UP000308197"/>
    </source>
</evidence>
<dbReference type="InParanoid" id="A0A5C3P5Y2"/>
<keyword evidence="2" id="KW-1185">Reference proteome</keyword>
<name>A0A5C3P5Y2_9APHY</name>
<dbReference type="EMBL" id="ML211288">
    <property type="protein sequence ID" value="TFK84881.1"/>
    <property type="molecule type" value="Genomic_DNA"/>
</dbReference>
<evidence type="ECO:0000313" key="1">
    <source>
        <dbReference type="EMBL" id="TFK84881.1"/>
    </source>
</evidence>
<dbReference type="Proteomes" id="UP000308197">
    <property type="component" value="Unassembled WGS sequence"/>
</dbReference>
<dbReference type="AlphaFoldDB" id="A0A5C3P5Y2"/>
<organism evidence="1 2">
    <name type="scientific">Polyporus arcularius HHB13444</name>
    <dbReference type="NCBI Taxonomy" id="1314778"/>
    <lineage>
        <taxon>Eukaryota</taxon>
        <taxon>Fungi</taxon>
        <taxon>Dikarya</taxon>
        <taxon>Basidiomycota</taxon>
        <taxon>Agaricomycotina</taxon>
        <taxon>Agaricomycetes</taxon>
        <taxon>Polyporales</taxon>
        <taxon>Polyporaceae</taxon>
        <taxon>Polyporus</taxon>
    </lineage>
</organism>
<protein>
    <submittedName>
        <fullName evidence="1">Uncharacterized protein</fullName>
    </submittedName>
</protein>
<gene>
    <name evidence="1" type="ORF">K466DRAFT_588540</name>
</gene>
<accession>A0A5C3P5Y2</accession>
<reference evidence="1 2" key="1">
    <citation type="journal article" date="2019" name="Nat. Ecol. Evol.">
        <title>Megaphylogeny resolves global patterns of mushroom evolution.</title>
        <authorList>
            <person name="Varga T."/>
            <person name="Krizsan K."/>
            <person name="Foldi C."/>
            <person name="Dima B."/>
            <person name="Sanchez-Garcia M."/>
            <person name="Sanchez-Ramirez S."/>
            <person name="Szollosi G.J."/>
            <person name="Szarkandi J.G."/>
            <person name="Papp V."/>
            <person name="Albert L."/>
            <person name="Andreopoulos W."/>
            <person name="Angelini C."/>
            <person name="Antonin V."/>
            <person name="Barry K.W."/>
            <person name="Bougher N.L."/>
            <person name="Buchanan P."/>
            <person name="Buyck B."/>
            <person name="Bense V."/>
            <person name="Catcheside P."/>
            <person name="Chovatia M."/>
            <person name="Cooper J."/>
            <person name="Damon W."/>
            <person name="Desjardin D."/>
            <person name="Finy P."/>
            <person name="Geml J."/>
            <person name="Haridas S."/>
            <person name="Hughes K."/>
            <person name="Justo A."/>
            <person name="Karasinski D."/>
            <person name="Kautmanova I."/>
            <person name="Kiss B."/>
            <person name="Kocsube S."/>
            <person name="Kotiranta H."/>
            <person name="LaButti K.M."/>
            <person name="Lechner B.E."/>
            <person name="Liimatainen K."/>
            <person name="Lipzen A."/>
            <person name="Lukacs Z."/>
            <person name="Mihaltcheva S."/>
            <person name="Morgado L.N."/>
            <person name="Niskanen T."/>
            <person name="Noordeloos M.E."/>
            <person name="Ohm R.A."/>
            <person name="Ortiz-Santana B."/>
            <person name="Ovrebo C."/>
            <person name="Racz N."/>
            <person name="Riley R."/>
            <person name="Savchenko A."/>
            <person name="Shiryaev A."/>
            <person name="Soop K."/>
            <person name="Spirin V."/>
            <person name="Szebenyi C."/>
            <person name="Tomsovsky M."/>
            <person name="Tulloss R.E."/>
            <person name="Uehling J."/>
            <person name="Grigoriev I.V."/>
            <person name="Vagvolgyi C."/>
            <person name="Papp T."/>
            <person name="Martin F.M."/>
            <person name="Miettinen O."/>
            <person name="Hibbett D.S."/>
            <person name="Nagy L.G."/>
        </authorList>
    </citation>
    <scope>NUCLEOTIDE SEQUENCE [LARGE SCALE GENOMIC DNA]</scope>
    <source>
        <strain evidence="1 2">HHB13444</strain>
    </source>
</reference>
<proteinExistence type="predicted"/>